<feature type="region of interest" description="Disordered" evidence="1">
    <location>
        <begin position="16"/>
        <end position="47"/>
    </location>
</feature>
<gene>
    <name evidence="2" type="ORF">ADIAG_00254</name>
</gene>
<dbReference type="STRING" id="1276920.ADIAG_00254"/>
<sequence length="47" mass="5352">MHVAFPTPNQLKLRLQPLQEDAADYPAPPFPQLEQAKIRNREGSKLP</sequence>
<protein>
    <submittedName>
        <fullName evidence="2">Uncharacterized protein</fullName>
    </submittedName>
</protein>
<evidence type="ECO:0000256" key="1">
    <source>
        <dbReference type="SAM" id="MobiDB-lite"/>
    </source>
</evidence>
<evidence type="ECO:0000313" key="3">
    <source>
        <dbReference type="Proteomes" id="UP000012015"/>
    </source>
</evidence>
<proteinExistence type="predicted"/>
<feature type="compositionally biased region" description="Basic and acidic residues" evidence="1">
    <location>
        <begin position="36"/>
        <end position="47"/>
    </location>
</feature>
<dbReference type="Proteomes" id="UP000012015">
    <property type="component" value="Unassembled WGS sequence"/>
</dbReference>
<evidence type="ECO:0000313" key="2">
    <source>
        <dbReference type="EMBL" id="EMR00247.1"/>
    </source>
</evidence>
<dbReference type="AlphaFoldDB" id="M7MYY4"/>
<reference evidence="2 3" key="1">
    <citation type="journal article" date="2013" name="Genome Announc.">
        <title>Draft Genome Sequence of Arthrobacter gangotriensis Strain Lz1yT, Isolated from a Penguin Rookery Soil Sample Collected in Antarctica, near the Indian Station Dakshin Gangotri.</title>
        <authorList>
            <person name="Shivaji S."/>
            <person name="Ara S."/>
            <person name="Bandi S."/>
            <person name="Singh A."/>
            <person name="Kumar Pinnaka A."/>
        </authorList>
    </citation>
    <scope>NUCLEOTIDE SEQUENCE [LARGE SCALE GENOMIC DNA]</scope>
    <source>
        <strain evidence="2 3">Lz1y</strain>
    </source>
</reference>
<organism evidence="2 3">
    <name type="scientific">Paeniglutamicibacter gangotriensis Lz1y</name>
    <dbReference type="NCBI Taxonomy" id="1276920"/>
    <lineage>
        <taxon>Bacteria</taxon>
        <taxon>Bacillati</taxon>
        <taxon>Actinomycetota</taxon>
        <taxon>Actinomycetes</taxon>
        <taxon>Micrococcales</taxon>
        <taxon>Micrococcaceae</taxon>
        <taxon>Paeniglutamicibacter</taxon>
    </lineage>
</organism>
<keyword evidence="3" id="KW-1185">Reference proteome</keyword>
<dbReference type="EMBL" id="AOCK01000001">
    <property type="protein sequence ID" value="EMR00247.1"/>
    <property type="molecule type" value="Genomic_DNA"/>
</dbReference>
<accession>M7MYY4</accession>
<name>M7MYY4_9MICC</name>
<comment type="caution">
    <text evidence="2">The sequence shown here is derived from an EMBL/GenBank/DDBJ whole genome shotgun (WGS) entry which is preliminary data.</text>
</comment>